<feature type="transmembrane region" description="Helical" evidence="7">
    <location>
        <begin position="93"/>
        <end position="114"/>
    </location>
</feature>
<evidence type="ECO:0000256" key="4">
    <source>
        <dbReference type="ARBA" id="ARBA00022989"/>
    </source>
</evidence>
<dbReference type="AlphaFoldDB" id="A0A210PPD6"/>
<name>A0A210PPD6_MIZYE</name>
<keyword evidence="4 7" id="KW-1133">Transmembrane helix</keyword>
<comment type="caution">
    <text evidence="8">The sequence shown here is derived from an EMBL/GenBank/DDBJ whole genome shotgun (WGS) entry which is preliminary data.</text>
</comment>
<feature type="disulfide bond" evidence="6">
    <location>
        <begin position="157"/>
        <end position="177"/>
    </location>
</feature>
<feature type="transmembrane region" description="Helical" evidence="7">
    <location>
        <begin position="60"/>
        <end position="81"/>
    </location>
</feature>
<dbReference type="InterPro" id="IPR018499">
    <property type="entry name" value="Tetraspanin/Peripherin"/>
</dbReference>
<dbReference type="SUPFAM" id="SSF48652">
    <property type="entry name" value="Tetraspanin"/>
    <property type="match status" value="1"/>
</dbReference>
<evidence type="ECO:0000256" key="5">
    <source>
        <dbReference type="ARBA" id="ARBA00023136"/>
    </source>
</evidence>
<dbReference type="Proteomes" id="UP000242188">
    <property type="component" value="Unassembled WGS sequence"/>
</dbReference>
<sequence>MAPRRVDRSEISICGKYFVFFVNFAILVVSPILLGFGIYILVLKEKSVSTWIDFFLDPSVWLVITGAIGSVIAFLGCFGALREITPLLRIYYWSVNFLILIELFLICFIFIFTFSPDILKNLNIYPQDLLKDAVVKYRDDPDMQDFIDNIQTDLGCCGYSDSADGYKDWNANPYFNCSSENNSFEKCAVPHSCCIIEDGDAINLLCGADAQSDELANSKFAPNINKGGCLWVLRTYLMNNILVVGGVMIGSLIPQLLLVHFSRSLRDQILVQLSKWQRN</sequence>
<feature type="transmembrane region" description="Helical" evidence="7">
    <location>
        <begin position="241"/>
        <end position="259"/>
    </location>
</feature>
<keyword evidence="5 7" id="KW-0472">Membrane</keyword>
<dbReference type="PIRSF" id="PIRSF002419">
    <property type="entry name" value="Tetraspanin"/>
    <property type="match status" value="1"/>
</dbReference>
<dbReference type="PANTHER" id="PTHR19282">
    <property type="entry name" value="TETRASPANIN"/>
    <property type="match status" value="1"/>
</dbReference>
<dbReference type="EMBL" id="NEDP02005569">
    <property type="protein sequence ID" value="OWF38342.1"/>
    <property type="molecule type" value="Genomic_DNA"/>
</dbReference>
<dbReference type="InterPro" id="IPR008952">
    <property type="entry name" value="Tetraspanin_EC2_sf"/>
</dbReference>
<gene>
    <name evidence="8" type="ORF">KP79_PYT17263</name>
</gene>
<comment type="similarity">
    <text evidence="2 7">Belongs to the tetraspanin (TM4SF) family.</text>
</comment>
<evidence type="ECO:0000256" key="7">
    <source>
        <dbReference type="RuleBase" id="RU361218"/>
    </source>
</evidence>
<keyword evidence="6" id="KW-1015">Disulfide bond</keyword>
<dbReference type="Pfam" id="PF00335">
    <property type="entry name" value="Tetraspanin"/>
    <property type="match status" value="1"/>
</dbReference>
<dbReference type="InterPro" id="IPR000301">
    <property type="entry name" value="Tetraspanin_animals"/>
</dbReference>
<evidence type="ECO:0000256" key="2">
    <source>
        <dbReference type="ARBA" id="ARBA00006840"/>
    </source>
</evidence>
<keyword evidence="3 7" id="KW-0812">Transmembrane</keyword>
<protein>
    <recommendedName>
        <fullName evidence="7">Tetraspanin</fullName>
    </recommendedName>
</protein>
<dbReference type="OrthoDB" id="2014092at2759"/>
<evidence type="ECO:0000256" key="1">
    <source>
        <dbReference type="ARBA" id="ARBA00004141"/>
    </source>
</evidence>
<feature type="transmembrane region" description="Helical" evidence="7">
    <location>
        <begin position="20"/>
        <end position="40"/>
    </location>
</feature>
<comment type="subcellular location">
    <subcellularLocation>
        <location evidence="1 7">Membrane</location>
        <topology evidence="1 7">Multi-pass membrane protein</topology>
    </subcellularLocation>
</comment>
<evidence type="ECO:0000313" key="9">
    <source>
        <dbReference type="Proteomes" id="UP000242188"/>
    </source>
</evidence>
<feature type="disulfide bond" evidence="6">
    <location>
        <begin position="156"/>
        <end position="193"/>
    </location>
</feature>
<reference evidence="8 9" key="1">
    <citation type="journal article" date="2017" name="Nat. Ecol. Evol.">
        <title>Scallop genome provides insights into evolution of bilaterian karyotype and development.</title>
        <authorList>
            <person name="Wang S."/>
            <person name="Zhang J."/>
            <person name="Jiao W."/>
            <person name="Li J."/>
            <person name="Xun X."/>
            <person name="Sun Y."/>
            <person name="Guo X."/>
            <person name="Huan P."/>
            <person name="Dong B."/>
            <person name="Zhang L."/>
            <person name="Hu X."/>
            <person name="Sun X."/>
            <person name="Wang J."/>
            <person name="Zhao C."/>
            <person name="Wang Y."/>
            <person name="Wang D."/>
            <person name="Huang X."/>
            <person name="Wang R."/>
            <person name="Lv J."/>
            <person name="Li Y."/>
            <person name="Zhang Z."/>
            <person name="Liu B."/>
            <person name="Lu W."/>
            <person name="Hui Y."/>
            <person name="Liang J."/>
            <person name="Zhou Z."/>
            <person name="Hou R."/>
            <person name="Li X."/>
            <person name="Liu Y."/>
            <person name="Li H."/>
            <person name="Ning X."/>
            <person name="Lin Y."/>
            <person name="Zhao L."/>
            <person name="Xing Q."/>
            <person name="Dou J."/>
            <person name="Li Y."/>
            <person name="Mao J."/>
            <person name="Guo H."/>
            <person name="Dou H."/>
            <person name="Li T."/>
            <person name="Mu C."/>
            <person name="Jiang W."/>
            <person name="Fu Q."/>
            <person name="Fu X."/>
            <person name="Miao Y."/>
            <person name="Liu J."/>
            <person name="Yu Q."/>
            <person name="Li R."/>
            <person name="Liao H."/>
            <person name="Li X."/>
            <person name="Kong Y."/>
            <person name="Jiang Z."/>
            <person name="Chourrout D."/>
            <person name="Li R."/>
            <person name="Bao Z."/>
        </authorList>
    </citation>
    <scope>NUCLEOTIDE SEQUENCE [LARGE SCALE GENOMIC DNA]</scope>
    <source>
        <strain evidence="8 9">PY_sf001</strain>
    </source>
</reference>
<dbReference type="PANTHER" id="PTHR19282:SF515">
    <property type="entry name" value="TETRASPANIN"/>
    <property type="match status" value="1"/>
</dbReference>
<dbReference type="GO" id="GO:0005886">
    <property type="term" value="C:plasma membrane"/>
    <property type="evidence" value="ECO:0007669"/>
    <property type="project" value="TreeGrafter"/>
</dbReference>
<organism evidence="8 9">
    <name type="scientific">Mizuhopecten yessoensis</name>
    <name type="common">Japanese scallop</name>
    <name type="synonym">Patinopecten yessoensis</name>
    <dbReference type="NCBI Taxonomy" id="6573"/>
    <lineage>
        <taxon>Eukaryota</taxon>
        <taxon>Metazoa</taxon>
        <taxon>Spiralia</taxon>
        <taxon>Lophotrochozoa</taxon>
        <taxon>Mollusca</taxon>
        <taxon>Bivalvia</taxon>
        <taxon>Autobranchia</taxon>
        <taxon>Pteriomorphia</taxon>
        <taxon>Pectinida</taxon>
        <taxon>Pectinoidea</taxon>
        <taxon>Pectinidae</taxon>
        <taxon>Mizuhopecten</taxon>
    </lineage>
</organism>
<evidence type="ECO:0000256" key="3">
    <source>
        <dbReference type="ARBA" id="ARBA00022692"/>
    </source>
</evidence>
<evidence type="ECO:0000313" key="8">
    <source>
        <dbReference type="EMBL" id="OWF38342.1"/>
    </source>
</evidence>
<keyword evidence="9" id="KW-1185">Reference proteome</keyword>
<proteinExistence type="inferred from homology"/>
<evidence type="ECO:0000256" key="6">
    <source>
        <dbReference type="PIRSR" id="PIRSR002419-1"/>
    </source>
</evidence>
<dbReference type="PRINTS" id="PR00259">
    <property type="entry name" value="TMFOUR"/>
</dbReference>
<dbReference type="Gene3D" id="1.10.1450.10">
    <property type="entry name" value="Tetraspanin"/>
    <property type="match status" value="1"/>
</dbReference>
<accession>A0A210PPD6</accession>